<feature type="binding site" evidence="9">
    <location>
        <position position="131"/>
    </location>
    <ligand>
        <name>Ca(2+)</name>
        <dbReference type="ChEBI" id="CHEBI:29108"/>
        <label>2</label>
    </ligand>
</feature>
<comment type="caution">
    <text evidence="12">The sequence shown here is derived from an EMBL/GenBank/DDBJ whole genome shotgun (WGS) entry which is preliminary data.</text>
</comment>
<dbReference type="PANTHER" id="PTHR10201:SF291">
    <property type="entry name" value="MATRIX METALLOPROTEINASE 1, ISOFORM C-RELATED"/>
    <property type="match status" value="1"/>
</dbReference>
<feature type="domain" description="Peptidase metallopeptidase" evidence="11">
    <location>
        <begin position="84"/>
        <end position="250"/>
    </location>
</feature>
<evidence type="ECO:0000313" key="12">
    <source>
        <dbReference type="EMBL" id="KAK9720486.1"/>
    </source>
</evidence>
<dbReference type="SMART" id="SM00235">
    <property type="entry name" value="ZnMc"/>
    <property type="match status" value="1"/>
</dbReference>
<dbReference type="InterPro" id="IPR006026">
    <property type="entry name" value="Peptidase_Metallo"/>
</dbReference>
<reference evidence="12 13" key="1">
    <citation type="journal article" date="2024" name="BMC Genomics">
        <title>De novo assembly and annotation of Popillia japonica's genome with initial clues to its potential as an invasive pest.</title>
        <authorList>
            <person name="Cucini C."/>
            <person name="Boschi S."/>
            <person name="Funari R."/>
            <person name="Cardaioli E."/>
            <person name="Iannotti N."/>
            <person name="Marturano G."/>
            <person name="Paoli F."/>
            <person name="Bruttini M."/>
            <person name="Carapelli A."/>
            <person name="Frati F."/>
            <person name="Nardi F."/>
        </authorList>
    </citation>
    <scope>NUCLEOTIDE SEQUENCE [LARGE SCALE GENOMIC DNA]</scope>
    <source>
        <strain evidence="12">DMR45628</strain>
    </source>
</reference>
<evidence type="ECO:0000256" key="9">
    <source>
        <dbReference type="PIRSR" id="PIRSR621190-2"/>
    </source>
</evidence>
<keyword evidence="9" id="KW-0106">Calcium</keyword>
<keyword evidence="2" id="KW-0645">Protease</keyword>
<dbReference type="GO" id="GO:0030198">
    <property type="term" value="P:extracellular matrix organization"/>
    <property type="evidence" value="ECO:0007669"/>
    <property type="project" value="TreeGrafter"/>
</dbReference>
<keyword evidence="13" id="KW-1185">Reference proteome</keyword>
<feature type="active site" evidence="8">
    <location>
        <position position="208"/>
    </location>
</feature>
<dbReference type="SUPFAM" id="SSF55486">
    <property type="entry name" value="Metalloproteases ('zincins'), catalytic domain"/>
    <property type="match status" value="1"/>
</dbReference>
<dbReference type="GO" id="GO:0008270">
    <property type="term" value="F:zinc ion binding"/>
    <property type="evidence" value="ECO:0007669"/>
    <property type="project" value="InterPro"/>
</dbReference>
<evidence type="ECO:0000256" key="6">
    <source>
        <dbReference type="ARBA" id="ARBA00022833"/>
    </source>
</evidence>
<feature type="binding site" evidence="9">
    <location>
        <position position="143"/>
    </location>
    <ligand>
        <name>Zn(2+)</name>
        <dbReference type="ChEBI" id="CHEBI:29105"/>
        <label>1</label>
    </ligand>
</feature>
<dbReference type="Pfam" id="PF00413">
    <property type="entry name" value="Peptidase_M10"/>
    <property type="match status" value="1"/>
</dbReference>
<dbReference type="AlphaFoldDB" id="A0AAW1KLK6"/>
<evidence type="ECO:0000256" key="8">
    <source>
        <dbReference type="PIRSR" id="PIRSR621190-1"/>
    </source>
</evidence>
<evidence type="ECO:0000256" key="3">
    <source>
        <dbReference type="ARBA" id="ARBA00022723"/>
    </source>
</evidence>
<evidence type="ECO:0000313" key="13">
    <source>
        <dbReference type="Proteomes" id="UP001458880"/>
    </source>
</evidence>
<feature type="binding site" evidence="9">
    <location>
        <position position="185"/>
    </location>
    <ligand>
        <name>Ca(2+)</name>
        <dbReference type="ChEBI" id="CHEBI:29108"/>
        <label>1</label>
    </ligand>
</feature>
<name>A0AAW1KLK6_POPJA</name>
<dbReference type="FunFam" id="3.40.390.10:FF:000091">
    <property type="entry name" value="Matrix metalloproteinase-16-like Protein"/>
    <property type="match status" value="1"/>
</dbReference>
<feature type="binding site" evidence="9">
    <location>
        <position position="225"/>
    </location>
    <ligand>
        <name>Zn(2+)</name>
        <dbReference type="ChEBI" id="CHEBI:29105"/>
        <label>2</label>
        <note>catalytic</note>
    </ligand>
</feature>
<proteinExistence type="inferred from homology"/>
<dbReference type="GO" id="GO:0031012">
    <property type="term" value="C:extracellular matrix"/>
    <property type="evidence" value="ECO:0007669"/>
    <property type="project" value="InterPro"/>
</dbReference>
<keyword evidence="5" id="KW-0378">Hydrolase</keyword>
<dbReference type="Proteomes" id="UP001458880">
    <property type="component" value="Unassembled WGS sequence"/>
</dbReference>
<dbReference type="InterPro" id="IPR036365">
    <property type="entry name" value="PGBD-like_sf"/>
</dbReference>
<dbReference type="PRINTS" id="PR00138">
    <property type="entry name" value="MATRIXIN"/>
</dbReference>
<comment type="cofactor">
    <cofactor evidence="9">
        <name>Ca(2+)</name>
        <dbReference type="ChEBI" id="CHEBI:29108"/>
    </cofactor>
    <text evidence="9">Can bind about 5 Ca(2+) ions per subunit.</text>
</comment>
<accession>A0AAW1KLK6</accession>
<dbReference type="GO" id="GO:0006508">
    <property type="term" value="P:proteolysis"/>
    <property type="evidence" value="ECO:0007669"/>
    <property type="project" value="UniProtKB-KW"/>
</dbReference>
<dbReference type="InterPro" id="IPR001818">
    <property type="entry name" value="Pept_M10_metallopeptidase"/>
</dbReference>
<dbReference type="Gene3D" id="3.40.390.10">
    <property type="entry name" value="Collagenase (Catalytic Domain)"/>
    <property type="match status" value="1"/>
</dbReference>
<dbReference type="Pfam" id="PF01471">
    <property type="entry name" value="PG_binding_1"/>
    <property type="match status" value="1"/>
</dbReference>
<organism evidence="12 13">
    <name type="scientific">Popillia japonica</name>
    <name type="common">Japanese beetle</name>
    <dbReference type="NCBI Taxonomy" id="7064"/>
    <lineage>
        <taxon>Eukaryota</taxon>
        <taxon>Metazoa</taxon>
        <taxon>Ecdysozoa</taxon>
        <taxon>Arthropoda</taxon>
        <taxon>Hexapoda</taxon>
        <taxon>Insecta</taxon>
        <taxon>Pterygota</taxon>
        <taxon>Neoptera</taxon>
        <taxon>Endopterygota</taxon>
        <taxon>Coleoptera</taxon>
        <taxon>Polyphaga</taxon>
        <taxon>Scarabaeiformia</taxon>
        <taxon>Scarabaeidae</taxon>
        <taxon>Rutelinae</taxon>
        <taxon>Popillia</taxon>
    </lineage>
</organism>
<feature type="binding site" evidence="9">
    <location>
        <position position="207"/>
    </location>
    <ligand>
        <name>Zn(2+)</name>
        <dbReference type="ChEBI" id="CHEBI:29105"/>
        <label>2</label>
        <note>catalytic</note>
    </ligand>
</feature>
<dbReference type="PANTHER" id="PTHR10201">
    <property type="entry name" value="MATRIX METALLOPROTEINASE"/>
    <property type="match status" value="1"/>
</dbReference>
<evidence type="ECO:0000256" key="2">
    <source>
        <dbReference type="ARBA" id="ARBA00022670"/>
    </source>
</evidence>
<dbReference type="InterPro" id="IPR002477">
    <property type="entry name" value="Peptidoglycan-bd-like"/>
</dbReference>
<evidence type="ECO:0000256" key="1">
    <source>
        <dbReference type="ARBA" id="ARBA00010370"/>
    </source>
</evidence>
<evidence type="ECO:0000256" key="7">
    <source>
        <dbReference type="ARBA" id="ARBA00023049"/>
    </source>
</evidence>
<keyword evidence="3 9" id="KW-0479">Metal-binding</keyword>
<feature type="binding site" description="in inhibited form" evidence="9">
    <location>
        <position position="72"/>
    </location>
    <ligand>
        <name>Zn(2+)</name>
        <dbReference type="ChEBI" id="CHEBI:29105"/>
        <label>2</label>
        <note>catalytic</note>
    </ligand>
</feature>
<feature type="binding site" evidence="9">
    <location>
        <position position="162"/>
    </location>
    <ligand>
        <name>Ca(2+)</name>
        <dbReference type="ChEBI" id="CHEBI:29108"/>
        <label>3</label>
    </ligand>
</feature>
<feature type="binding site" evidence="9">
    <location>
        <position position="180"/>
    </location>
    <ligand>
        <name>Zn(2+)</name>
        <dbReference type="ChEBI" id="CHEBI:29105"/>
        <label>1</label>
    </ligand>
</feature>
<feature type="binding site" evidence="9">
    <location>
        <position position="185"/>
    </location>
    <ligand>
        <name>Ca(2+)</name>
        <dbReference type="ChEBI" id="CHEBI:29108"/>
        <label>3</label>
    </ligand>
</feature>
<keyword evidence="4" id="KW-0732">Signal</keyword>
<evidence type="ECO:0000256" key="4">
    <source>
        <dbReference type="ARBA" id="ARBA00022729"/>
    </source>
</evidence>
<dbReference type="InterPro" id="IPR021190">
    <property type="entry name" value="Pept_M10A"/>
</dbReference>
<feature type="compositionally biased region" description="Low complexity" evidence="10">
    <location>
        <begin position="255"/>
        <end position="277"/>
    </location>
</feature>
<gene>
    <name evidence="12" type="ORF">QE152_g22065</name>
</gene>
<feature type="binding site" evidence="9">
    <location>
        <position position="174"/>
    </location>
    <ligand>
        <name>Ca(2+)</name>
        <dbReference type="ChEBI" id="CHEBI:29108"/>
        <label>2</label>
    </ligand>
</feature>
<feature type="binding site" evidence="9">
    <location>
        <position position="160"/>
    </location>
    <ligand>
        <name>Ca(2+)</name>
        <dbReference type="ChEBI" id="CHEBI:29108"/>
        <label>3</label>
    </ligand>
</feature>
<comment type="cofactor">
    <cofactor evidence="9">
        <name>Zn(2+)</name>
        <dbReference type="ChEBI" id="CHEBI:29105"/>
    </cofactor>
    <text evidence="9">Binds 2 Zn(2+) ions per subunit.</text>
</comment>
<dbReference type="EMBL" id="JASPKY010000210">
    <property type="protein sequence ID" value="KAK9720486.1"/>
    <property type="molecule type" value="Genomic_DNA"/>
</dbReference>
<feature type="binding site" evidence="9">
    <location>
        <position position="182"/>
    </location>
    <ligand>
        <name>Ca(2+)</name>
        <dbReference type="ChEBI" id="CHEBI:29108"/>
        <label>3</label>
    </ligand>
</feature>
<sequence length="295" mass="34204">MYLRLMYLSSLINIILSFNITDYLYRYEYFDQSETTTTKLESALIKFQEFYNLQVDGTLNNDTIELMSRPRCGVSENPSEFYTYGNKWTKNQLFWYFAMADATMLKIANRVFDIWQNYTNLNFIYSIKNPDIIISFSDNIFVHKNNPRCMKGECLFPFDGKSGVLAHAFAPRQNKCIEIHLDKGEDWYIGFNKTPLAQTSLFKVLLHEVGHTLGIKHSSDPTSIMYAFYSENTDHLSKDDIEAIQYLYGKRKESSTTNTSTTTPASTTPATNTTNETNKTKEIKLDLCDIWTNKF</sequence>
<keyword evidence="6 9" id="KW-0862">Zinc</keyword>
<dbReference type="InterPro" id="IPR024079">
    <property type="entry name" value="MetalloPept_cat_dom_sf"/>
</dbReference>
<feature type="binding site" evidence="9">
    <location>
        <position position="211"/>
    </location>
    <ligand>
        <name>Zn(2+)</name>
        <dbReference type="ChEBI" id="CHEBI:29105"/>
        <label>2</label>
        <note>catalytic</note>
    </ligand>
</feature>
<dbReference type="GO" id="GO:0005615">
    <property type="term" value="C:extracellular space"/>
    <property type="evidence" value="ECO:0007669"/>
    <property type="project" value="TreeGrafter"/>
</dbReference>
<feature type="binding site" evidence="9">
    <location>
        <position position="159"/>
    </location>
    <ligand>
        <name>Ca(2+)</name>
        <dbReference type="ChEBI" id="CHEBI:29108"/>
        <label>3</label>
    </ligand>
</feature>
<feature type="binding site" evidence="9">
    <location>
        <position position="217"/>
    </location>
    <ligand>
        <name>Zn(2+)</name>
        <dbReference type="ChEBI" id="CHEBI:29105"/>
        <label>2</label>
        <note>catalytic</note>
    </ligand>
</feature>
<keyword evidence="7" id="KW-0482">Metalloprotease</keyword>
<dbReference type="SUPFAM" id="SSF47090">
    <property type="entry name" value="PGBD-like"/>
    <property type="match status" value="1"/>
</dbReference>
<evidence type="ECO:0000256" key="10">
    <source>
        <dbReference type="SAM" id="MobiDB-lite"/>
    </source>
</evidence>
<dbReference type="GO" id="GO:0004222">
    <property type="term" value="F:metalloendopeptidase activity"/>
    <property type="evidence" value="ECO:0007669"/>
    <property type="project" value="InterPro"/>
</dbReference>
<feature type="region of interest" description="Disordered" evidence="10">
    <location>
        <begin position="254"/>
        <end position="277"/>
    </location>
</feature>
<feature type="binding site" evidence="9">
    <location>
        <position position="167"/>
    </location>
    <ligand>
        <name>Zn(2+)</name>
        <dbReference type="ChEBI" id="CHEBI:29105"/>
        <label>1</label>
    </ligand>
</feature>
<protein>
    <submittedName>
        <fullName evidence="12">Matrixin</fullName>
    </submittedName>
</protein>
<evidence type="ECO:0000256" key="5">
    <source>
        <dbReference type="ARBA" id="ARBA00022801"/>
    </source>
</evidence>
<comment type="similarity">
    <text evidence="1">Belongs to the peptidase M10A family.</text>
</comment>
<dbReference type="GO" id="GO:0030574">
    <property type="term" value="P:collagen catabolic process"/>
    <property type="evidence" value="ECO:0007669"/>
    <property type="project" value="TreeGrafter"/>
</dbReference>
<evidence type="ECO:0000259" key="11">
    <source>
        <dbReference type="SMART" id="SM00235"/>
    </source>
</evidence>